<dbReference type="CDD" id="cd13962">
    <property type="entry name" value="PT_UbiA_UBIAD1"/>
    <property type="match status" value="1"/>
</dbReference>
<feature type="transmembrane region" description="Helical" evidence="8">
    <location>
        <begin position="216"/>
        <end position="235"/>
    </location>
</feature>
<dbReference type="AlphaFoldDB" id="A0A0A0JAS6"/>
<dbReference type="InterPro" id="IPR026046">
    <property type="entry name" value="UBIAD1"/>
</dbReference>
<name>A0A0A0JAS6_9MICO</name>
<gene>
    <name evidence="8" type="primary">menA</name>
    <name evidence="10" type="ORF">N802_08960</name>
</gene>
<evidence type="ECO:0000313" key="11">
    <source>
        <dbReference type="Proteomes" id="UP000030002"/>
    </source>
</evidence>
<protein>
    <recommendedName>
        <fullName evidence="8 9">1,4-dihydroxy-2-naphthoate octaprenyltransferase</fullName>
        <shortName evidence="8">DHNA-octaprenyltransferase</shortName>
        <ecNumber evidence="8 9">2.5.1.74</ecNumber>
    </recommendedName>
</protein>
<evidence type="ECO:0000256" key="9">
    <source>
        <dbReference type="NCBIfam" id="TIGR00751"/>
    </source>
</evidence>
<dbReference type="GO" id="GO:0042371">
    <property type="term" value="P:vitamin K biosynthetic process"/>
    <property type="evidence" value="ECO:0007669"/>
    <property type="project" value="TreeGrafter"/>
</dbReference>
<sequence>MATYQEWVAGARPRTLFAAIAPVVIGTAAATQHSDPDYAIAVLAAVVALALQVGVNYANDYSDGIRGTDDSRVGPVRLVGQQLADPKNVKAAAFLSFGFGAIAGLALVALAEAWILLPIGLASIWAGWKYTGGDNPYGYRGLGEVFVFVFFGLVATLGTLYAQTGAVTWFGLAAAVGVGAIASAILVVNNLRDIPTDTTSGKQTLAVRLGDRGTRYLWLGLIVVSVLAVGVMAIWEVWALVGLLSVAAIWRAIQLVMNGGEGRRLVPVLGATGKYELVYAVTVLVGVLIARALA</sequence>
<dbReference type="NCBIfam" id="NF004751">
    <property type="entry name" value="PRK06080.1-3"/>
    <property type="match status" value="1"/>
</dbReference>
<dbReference type="GO" id="GO:0009234">
    <property type="term" value="P:menaquinone biosynthetic process"/>
    <property type="evidence" value="ECO:0007669"/>
    <property type="project" value="UniProtKB-UniRule"/>
</dbReference>
<keyword evidence="5 8" id="KW-0812">Transmembrane</keyword>
<evidence type="ECO:0000256" key="2">
    <source>
        <dbReference type="ARBA" id="ARBA00022428"/>
    </source>
</evidence>
<dbReference type="InterPro" id="IPR004657">
    <property type="entry name" value="MenA"/>
</dbReference>
<evidence type="ECO:0000256" key="5">
    <source>
        <dbReference type="ARBA" id="ARBA00022692"/>
    </source>
</evidence>
<feature type="transmembrane region" description="Helical" evidence="8">
    <location>
        <begin position="169"/>
        <end position="188"/>
    </location>
</feature>
<keyword evidence="2 8" id="KW-0474">Menaquinone biosynthesis</keyword>
<comment type="pathway">
    <text evidence="8">Quinol/quinone metabolism; menaquinone biosynthesis; menaquinol from 1,4-dihydroxy-2-naphthoate: step 1/2.</text>
</comment>
<feature type="transmembrane region" description="Helical" evidence="8">
    <location>
        <begin position="40"/>
        <end position="58"/>
    </location>
</feature>
<evidence type="ECO:0000256" key="1">
    <source>
        <dbReference type="ARBA" id="ARBA00004141"/>
    </source>
</evidence>
<dbReference type="PIRSF" id="PIRSF005355">
    <property type="entry name" value="UBIAD1"/>
    <property type="match status" value="1"/>
</dbReference>
<dbReference type="NCBIfam" id="TIGR00751">
    <property type="entry name" value="menA"/>
    <property type="match status" value="1"/>
</dbReference>
<comment type="catalytic activity">
    <reaction evidence="8">
        <text>an all-trans-polyprenyl diphosphate + 1,4-dihydroxy-2-naphthoate + H(+) = a 2-demethylmenaquinol + CO2 + diphosphate</text>
        <dbReference type="Rhea" id="RHEA:26478"/>
        <dbReference type="Rhea" id="RHEA-COMP:9563"/>
        <dbReference type="Rhea" id="RHEA-COMP:9564"/>
        <dbReference type="ChEBI" id="CHEBI:11173"/>
        <dbReference type="ChEBI" id="CHEBI:15378"/>
        <dbReference type="ChEBI" id="CHEBI:16526"/>
        <dbReference type="ChEBI" id="CHEBI:33019"/>
        <dbReference type="ChEBI" id="CHEBI:55437"/>
        <dbReference type="ChEBI" id="CHEBI:58914"/>
        <dbReference type="EC" id="2.5.1.74"/>
    </reaction>
</comment>
<dbReference type="eggNOG" id="COG1575">
    <property type="taxonomic scope" value="Bacteria"/>
</dbReference>
<keyword evidence="4 8" id="KW-0808">Transferase</keyword>
<dbReference type="EC" id="2.5.1.74" evidence="8 9"/>
<evidence type="ECO:0000313" key="10">
    <source>
        <dbReference type="EMBL" id="KGN33904.1"/>
    </source>
</evidence>
<dbReference type="RefSeq" id="WP_035913692.1">
    <property type="nucleotide sequence ID" value="NZ_AVPJ01000003.1"/>
</dbReference>
<dbReference type="PANTHER" id="PTHR13929">
    <property type="entry name" value="1,4-DIHYDROXY-2-NAPHTHOATE OCTAPRENYLTRANSFERASE"/>
    <property type="match status" value="1"/>
</dbReference>
<evidence type="ECO:0000256" key="3">
    <source>
        <dbReference type="ARBA" id="ARBA00022475"/>
    </source>
</evidence>
<dbReference type="OrthoDB" id="9767568at2"/>
<feature type="transmembrane region" description="Helical" evidence="8">
    <location>
        <begin position="92"/>
        <end position="125"/>
    </location>
</feature>
<dbReference type="EMBL" id="AVPJ01000003">
    <property type="protein sequence ID" value="KGN33904.1"/>
    <property type="molecule type" value="Genomic_DNA"/>
</dbReference>
<keyword evidence="6 8" id="KW-1133">Transmembrane helix</keyword>
<dbReference type="PANTHER" id="PTHR13929:SF0">
    <property type="entry name" value="UBIA PRENYLTRANSFERASE DOMAIN-CONTAINING PROTEIN 1"/>
    <property type="match status" value="1"/>
</dbReference>
<evidence type="ECO:0000256" key="7">
    <source>
        <dbReference type="ARBA" id="ARBA00023136"/>
    </source>
</evidence>
<comment type="function">
    <text evidence="8">Conversion of 1,4-dihydroxy-2-naphthoate (DHNA) to demethylmenaquinone (DMK).</text>
</comment>
<comment type="similarity">
    <text evidence="8">Belongs to the MenA family. Type 1 subfamily.</text>
</comment>
<evidence type="ECO:0000256" key="4">
    <source>
        <dbReference type="ARBA" id="ARBA00022679"/>
    </source>
</evidence>
<dbReference type="InterPro" id="IPR000537">
    <property type="entry name" value="UbiA_prenyltransferase"/>
</dbReference>
<keyword evidence="11" id="KW-1185">Reference proteome</keyword>
<dbReference type="GO" id="GO:0046428">
    <property type="term" value="F:1,4-dihydroxy-2-naphthoate polyprenyltransferase activity"/>
    <property type="evidence" value="ECO:0007669"/>
    <property type="project" value="UniProtKB-UniRule"/>
</dbReference>
<organism evidence="10 11">
    <name type="scientific">Knoellia sinensis KCTC 19936</name>
    <dbReference type="NCBI Taxonomy" id="1385520"/>
    <lineage>
        <taxon>Bacteria</taxon>
        <taxon>Bacillati</taxon>
        <taxon>Actinomycetota</taxon>
        <taxon>Actinomycetes</taxon>
        <taxon>Micrococcales</taxon>
        <taxon>Intrasporangiaceae</taxon>
        <taxon>Knoellia</taxon>
    </lineage>
</organism>
<dbReference type="UniPathway" id="UPA00079">
    <property type="reaction ID" value="UER00168"/>
</dbReference>
<evidence type="ECO:0000256" key="8">
    <source>
        <dbReference type="HAMAP-Rule" id="MF_01937"/>
    </source>
</evidence>
<evidence type="ECO:0000256" key="6">
    <source>
        <dbReference type="ARBA" id="ARBA00022989"/>
    </source>
</evidence>
<feature type="transmembrane region" description="Helical" evidence="8">
    <location>
        <begin position="277"/>
        <end position="293"/>
    </location>
</feature>
<dbReference type="Pfam" id="PF01040">
    <property type="entry name" value="UbiA"/>
    <property type="match status" value="1"/>
</dbReference>
<reference evidence="10 11" key="1">
    <citation type="submission" date="2013-08" db="EMBL/GenBank/DDBJ databases">
        <title>The genome sequence of Knoellia sinensis.</title>
        <authorList>
            <person name="Zhu W."/>
            <person name="Wang G."/>
        </authorList>
    </citation>
    <scope>NUCLEOTIDE SEQUENCE [LARGE SCALE GENOMIC DNA]</scope>
    <source>
        <strain evidence="10 11">KCTC 19936</strain>
    </source>
</reference>
<dbReference type="GO" id="GO:0005886">
    <property type="term" value="C:plasma membrane"/>
    <property type="evidence" value="ECO:0007669"/>
    <property type="project" value="UniProtKB-SubCell"/>
</dbReference>
<dbReference type="Proteomes" id="UP000030002">
    <property type="component" value="Unassembled WGS sequence"/>
</dbReference>
<feature type="transmembrane region" description="Helical" evidence="8">
    <location>
        <begin position="145"/>
        <end position="162"/>
    </location>
</feature>
<dbReference type="HAMAP" id="MF_01937">
    <property type="entry name" value="MenA_1"/>
    <property type="match status" value="1"/>
</dbReference>
<keyword evidence="3 8" id="KW-1003">Cell membrane</keyword>
<comment type="caution">
    <text evidence="10">The sequence shown here is derived from an EMBL/GenBank/DDBJ whole genome shotgun (WGS) entry which is preliminary data.</text>
</comment>
<keyword evidence="7 8" id="KW-0472">Membrane</keyword>
<dbReference type="STRING" id="1385520.N802_08960"/>
<comment type="subcellular location">
    <subcellularLocation>
        <location evidence="8">Cell membrane</location>
        <topology evidence="8">Multi-pass membrane protein</topology>
    </subcellularLocation>
    <subcellularLocation>
        <location evidence="1">Membrane</location>
        <topology evidence="1">Multi-pass membrane protein</topology>
    </subcellularLocation>
</comment>
<accession>A0A0A0JAS6</accession>
<proteinExistence type="inferred from homology"/>